<evidence type="ECO:0000313" key="2">
    <source>
        <dbReference type="Proteomes" id="UP000186940"/>
    </source>
</evidence>
<dbReference type="InterPro" id="IPR014958">
    <property type="entry name" value="DGC"/>
</dbReference>
<dbReference type="EMBL" id="LYOS01000003">
    <property type="protein sequence ID" value="OFV67866.1"/>
    <property type="molecule type" value="Genomic_DNA"/>
</dbReference>
<organism evidence="1 2">
    <name type="scientific">Candidatus Syntropharchaeum caldarium</name>
    <dbReference type="NCBI Taxonomy" id="1838285"/>
    <lineage>
        <taxon>Archaea</taxon>
        <taxon>Methanobacteriati</taxon>
        <taxon>Methanobacteriota</taxon>
        <taxon>Stenosarchaea group</taxon>
        <taxon>Methanomicrobia</taxon>
        <taxon>Methanosarcinales</taxon>
        <taxon>ANME-2 cluster</taxon>
        <taxon>Candidatus Syntropharchaeum</taxon>
    </lineage>
</organism>
<gene>
    <name evidence="1" type="ORF">SCAL_001241</name>
</gene>
<dbReference type="AlphaFoldDB" id="A0A1F2PB52"/>
<reference evidence="1" key="1">
    <citation type="submission" date="2016-05" db="EMBL/GenBank/DDBJ databases">
        <title>Microbial consortia oxidize butane by reversing methanogenesis.</title>
        <authorList>
            <person name="Laso-Perez R."/>
            <person name="Richter M."/>
            <person name="Wegener G."/>
            <person name="Musat F."/>
        </authorList>
    </citation>
    <scope>NUCLEOTIDE SEQUENCE [LARGE SCALE GENOMIC DNA]</scope>
    <source>
        <strain evidence="1">BOX2</strain>
    </source>
</reference>
<keyword evidence="2" id="KW-1185">Reference proteome</keyword>
<dbReference type="STRING" id="1838285.SCAL_001241"/>
<dbReference type="Proteomes" id="UP000186940">
    <property type="component" value="Unassembled WGS sequence"/>
</dbReference>
<name>A0A1F2PB52_9EURY</name>
<evidence type="ECO:0000313" key="1">
    <source>
        <dbReference type="EMBL" id="OFV67866.1"/>
    </source>
</evidence>
<dbReference type="Pfam" id="PF08859">
    <property type="entry name" value="DGC"/>
    <property type="match status" value="1"/>
</dbReference>
<comment type="caution">
    <text evidence="1">The sequence shown here is derived from an EMBL/GenBank/DDBJ whole genome shotgun (WGS) entry which is preliminary data.</text>
</comment>
<proteinExistence type="predicted"/>
<accession>A0A1F2PB52</accession>
<sequence length="149" mass="16116">MDESDGGGRISSKANKVNITACSGLNYVGELGRRAVIKVCDETREDVTELISIGGFGKAYMYNDTTVLKHGVKPIKKHKTIAVDGCTLNCATEMLKFMGVPPVESIQVIGIVKGETSRRVSNITEEEVDLVREKIEAAVDRLLEEATSG</sequence>
<protein>
    <submittedName>
        <fullName evidence="1">DGC domain containing protein</fullName>
    </submittedName>
</protein>